<dbReference type="SUPFAM" id="SSF50118">
    <property type="entry name" value="Cell growth inhibitor/plasmid maintenance toxic component"/>
    <property type="match status" value="1"/>
</dbReference>
<dbReference type="InterPro" id="IPR003477">
    <property type="entry name" value="PemK-like"/>
</dbReference>
<evidence type="ECO:0000313" key="2">
    <source>
        <dbReference type="Proteomes" id="UP000284605"/>
    </source>
</evidence>
<dbReference type="GO" id="GO:0006402">
    <property type="term" value="P:mRNA catabolic process"/>
    <property type="evidence" value="ECO:0007669"/>
    <property type="project" value="TreeGrafter"/>
</dbReference>
<organism evidence="1 2">
    <name type="scientific">Oleomonas cavernae</name>
    <dbReference type="NCBI Taxonomy" id="2320859"/>
    <lineage>
        <taxon>Bacteria</taxon>
        <taxon>Pseudomonadati</taxon>
        <taxon>Pseudomonadota</taxon>
        <taxon>Alphaproteobacteria</taxon>
        <taxon>Acetobacterales</taxon>
        <taxon>Acetobacteraceae</taxon>
        <taxon>Oleomonas</taxon>
    </lineage>
</organism>
<dbReference type="GO" id="GO:0004521">
    <property type="term" value="F:RNA endonuclease activity"/>
    <property type="evidence" value="ECO:0007669"/>
    <property type="project" value="TreeGrafter"/>
</dbReference>
<sequence length="109" mass="11842">MARGEIWTIAGGADYAGKPRPVVIIQSANFDQLDSVTICPFTTDQTDLPLFRLTVEPSESNGLRLSSRVMADKATTVPKSKLGRHVGRLSDQDIKRLDRALTVFLGLAG</sequence>
<dbReference type="Proteomes" id="UP000284605">
    <property type="component" value="Unassembled WGS sequence"/>
</dbReference>
<evidence type="ECO:0000313" key="1">
    <source>
        <dbReference type="EMBL" id="RJF90003.1"/>
    </source>
</evidence>
<dbReference type="GO" id="GO:0003677">
    <property type="term" value="F:DNA binding"/>
    <property type="evidence" value="ECO:0007669"/>
    <property type="project" value="InterPro"/>
</dbReference>
<dbReference type="InterPro" id="IPR011067">
    <property type="entry name" value="Plasmid_toxin/cell-grow_inhib"/>
</dbReference>
<dbReference type="OrthoDB" id="3196747at2"/>
<keyword evidence="2" id="KW-1185">Reference proteome</keyword>
<dbReference type="PANTHER" id="PTHR33988:SF2">
    <property type="entry name" value="ENDORIBONUCLEASE MAZF"/>
    <property type="match status" value="1"/>
</dbReference>
<accession>A0A418WIZ2</accession>
<dbReference type="EMBL" id="QYUK01000011">
    <property type="protein sequence ID" value="RJF90003.1"/>
    <property type="molecule type" value="Genomic_DNA"/>
</dbReference>
<dbReference type="AlphaFoldDB" id="A0A418WIZ2"/>
<reference evidence="1 2" key="1">
    <citation type="submission" date="2018-09" db="EMBL/GenBank/DDBJ databases">
        <authorList>
            <person name="Zhu H."/>
        </authorList>
    </citation>
    <scope>NUCLEOTIDE SEQUENCE [LARGE SCALE GENOMIC DNA]</scope>
    <source>
        <strain evidence="1 2">K1W22B-8</strain>
    </source>
</reference>
<protein>
    <submittedName>
        <fullName evidence="1">Type II toxin-antitoxin system PemK/MazF family toxin</fullName>
    </submittedName>
</protein>
<dbReference type="PANTHER" id="PTHR33988">
    <property type="entry name" value="ENDORIBONUCLEASE MAZF-RELATED"/>
    <property type="match status" value="1"/>
</dbReference>
<comment type="caution">
    <text evidence="1">The sequence shown here is derived from an EMBL/GenBank/DDBJ whole genome shotgun (WGS) entry which is preliminary data.</text>
</comment>
<name>A0A418WIZ2_9PROT</name>
<gene>
    <name evidence="1" type="ORF">D3874_14520</name>
</gene>
<dbReference type="Pfam" id="PF02452">
    <property type="entry name" value="PemK_toxin"/>
    <property type="match status" value="1"/>
</dbReference>
<proteinExistence type="predicted"/>
<dbReference type="Gene3D" id="2.30.30.110">
    <property type="match status" value="1"/>
</dbReference>
<dbReference type="GO" id="GO:0016075">
    <property type="term" value="P:rRNA catabolic process"/>
    <property type="evidence" value="ECO:0007669"/>
    <property type="project" value="TreeGrafter"/>
</dbReference>